<accession>A0A9W6DGK2</accession>
<name>A0A9W6DGK2_9FIRM</name>
<keyword evidence="8" id="KW-0963">Cytoplasm</keyword>
<proteinExistence type="inferred from homology"/>
<protein>
    <recommendedName>
        <fullName evidence="7 8">Peptidyl-tRNA hydrolase</fullName>
        <shortName evidence="8">Pth</shortName>
        <ecNumber evidence="1 8">3.1.1.29</ecNumber>
    </recommendedName>
</protein>
<dbReference type="Pfam" id="PF01195">
    <property type="entry name" value="Pept_tRNA_hydro"/>
    <property type="match status" value="1"/>
</dbReference>
<evidence type="ECO:0000256" key="3">
    <source>
        <dbReference type="ARBA" id="ARBA00022801"/>
    </source>
</evidence>
<keyword evidence="4 8" id="KW-0694">RNA-binding</keyword>
<evidence type="ECO:0000256" key="1">
    <source>
        <dbReference type="ARBA" id="ARBA00013260"/>
    </source>
</evidence>
<comment type="similarity">
    <text evidence="5 8 10">Belongs to the PTH family.</text>
</comment>
<dbReference type="CDD" id="cd00462">
    <property type="entry name" value="PTH"/>
    <property type="match status" value="1"/>
</dbReference>
<comment type="function">
    <text evidence="8">Hydrolyzes ribosome-free peptidyl-tRNAs (with 1 or more amino acids incorporated), which drop off the ribosome during protein synthesis, or as a result of ribosome stalling.</text>
</comment>
<feature type="site" description="Discriminates between blocked and unblocked aminoacyl-tRNA" evidence="8">
    <location>
        <position position="9"/>
    </location>
</feature>
<feature type="binding site" evidence="8">
    <location>
        <position position="14"/>
    </location>
    <ligand>
        <name>tRNA</name>
        <dbReference type="ChEBI" id="CHEBI:17843"/>
    </ligand>
</feature>
<dbReference type="GO" id="GO:0004045">
    <property type="term" value="F:peptidyl-tRNA hydrolase activity"/>
    <property type="evidence" value="ECO:0007669"/>
    <property type="project" value="UniProtKB-UniRule"/>
</dbReference>
<feature type="site" description="Stabilizes the basic form of H active site to accept a proton" evidence="8">
    <location>
        <position position="91"/>
    </location>
</feature>
<comment type="subcellular location">
    <subcellularLocation>
        <location evidence="8">Cytoplasm</location>
    </subcellularLocation>
</comment>
<dbReference type="AlphaFoldDB" id="A0A9W6DGK2"/>
<dbReference type="PROSITE" id="PS01195">
    <property type="entry name" value="PEPT_TRNA_HYDROL_1"/>
    <property type="match status" value="1"/>
</dbReference>
<gene>
    <name evidence="8 11" type="primary">pth</name>
    <name evidence="11" type="ORF">SH1V18_30230</name>
</gene>
<dbReference type="FunFam" id="3.40.50.1470:FF:000001">
    <property type="entry name" value="Peptidyl-tRNA hydrolase"/>
    <property type="match status" value="1"/>
</dbReference>
<comment type="function">
    <text evidence="8">Catalyzes the release of premature peptidyl moieties from peptidyl-tRNA molecules trapped in stalled 50S ribosomal subunits, and thus maintains levels of free tRNAs and 50S ribosomes.</text>
</comment>
<dbReference type="Gene3D" id="3.40.50.1470">
    <property type="entry name" value="Peptidyl-tRNA hydrolase"/>
    <property type="match status" value="1"/>
</dbReference>
<evidence type="ECO:0000256" key="2">
    <source>
        <dbReference type="ARBA" id="ARBA00022555"/>
    </source>
</evidence>
<feature type="active site" description="Proton acceptor" evidence="8">
    <location>
        <position position="19"/>
    </location>
</feature>
<dbReference type="InterPro" id="IPR018171">
    <property type="entry name" value="Pept_tRNA_hydro_CS"/>
</dbReference>
<comment type="subunit">
    <text evidence="8">Monomer.</text>
</comment>
<dbReference type="GO" id="GO:0000049">
    <property type="term" value="F:tRNA binding"/>
    <property type="evidence" value="ECO:0007669"/>
    <property type="project" value="UniProtKB-UniRule"/>
</dbReference>
<dbReference type="EMBL" id="BRLB01000010">
    <property type="protein sequence ID" value="GKX30543.1"/>
    <property type="molecule type" value="Genomic_DNA"/>
</dbReference>
<keyword evidence="12" id="KW-1185">Reference proteome</keyword>
<evidence type="ECO:0000256" key="9">
    <source>
        <dbReference type="RuleBase" id="RU000673"/>
    </source>
</evidence>
<sequence>MYIIAGLGNPGMRYAATRHNVGFEVVERLAYENNIKLNKRKFKAVLGSGVIGDEKVVLVQPQTYMNQSGESIRAIMDFYKCSEKDLIVVYDDICFDVGTIKIRKKGSAGGHNGMKNIINHLGTNGFARVRVGVGDKCANWDLKDHVLSKFNDKDIKQMIEEIKRASDAIEDIVTKGIDNAMNVYNVKIKKECEE</sequence>
<dbReference type="PANTHER" id="PTHR17224:SF1">
    <property type="entry name" value="PEPTIDYL-TRNA HYDROLASE"/>
    <property type="match status" value="1"/>
</dbReference>
<dbReference type="EC" id="3.1.1.29" evidence="1 8"/>
<comment type="caution">
    <text evidence="11">The sequence shown here is derived from an EMBL/GenBank/DDBJ whole genome shotgun (WGS) entry which is preliminary data.</text>
</comment>
<dbReference type="RefSeq" id="WP_281816821.1">
    <property type="nucleotide sequence ID" value="NZ_BRLB01000010.1"/>
</dbReference>
<evidence type="ECO:0000256" key="6">
    <source>
        <dbReference type="ARBA" id="ARBA00048707"/>
    </source>
</evidence>
<dbReference type="PANTHER" id="PTHR17224">
    <property type="entry name" value="PEPTIDYL-TRNA HYDROLASE"/>
    <property type="match status" value="1"/>
</dbReference>
<organism evidence="11 12">
    <name type="scientific">Vallitalea longa</name>
    <dbReference type="NCBI Taxonomy" id="2936439"/>
    <lineage>
        <taxon>Bacteria</taxon>
        <taxon>Bacillati</taxon>
        <taxon>Bacillota</taxon>
        <taxon>Clostridia</taxon>
        <taxon>Lachnospirales</taxon>
        <taxon>Vallitaleaceae</taxon>
        <taxon>Vallitalea</taxon>
    </lineage>
</organism>
<evidence type="ECO:0000256" key="4">
    <source>
        <dbReference type="ARBA" id="ARBA00022884"/>
    </source>
</evidence>
<feature type="binding site" evidence="8">
    <location>
        <position position="66"/>
    </location>
    <ligand>
        <name>tRNA</name>
        <dbReference type="ChEBI" id="CHEBI:17843"/>
    </ligand>
</feature>
<evidence type="ECO:0000313" key="11">
    <source>
        <dbReference type="EMBL" id="GKX30543.1"/>
    </source>
</evidence>
<feature type="binding site" evidence="8">
    <location>
        <position position="112"/>
    </location>
    <ligand>
        <name>tRNA</name>
        <dbReference type="ChEBI" id="CHEBI:17843"/>
    </ligand>
</feature>
<keyword evidence="2 8" id="KW-0820">tRNA-binding</keyword>
<evidence type="ECO:0000256" key="5">
    <source>
        <dbReference type="ARBA" id="ARBA00038063"/>
    </source>
</evidence>
<keyword evidence="3 8" id="KW-0378">Hydrolase</keyword>
<dbReference type="Proteomes" id="UP001144256">
    <property type="component" value="Unassembled WGS sequence"/>
</dbReference>
<dbReference type="HAMAP" id="MF_00083">
    <property type="entry name" value="Pept_tRNA_hydro_bact"/>
    <property type="match status" value="1"/>
</dbReference>
<evidence type="ECO:0000256" key="7">
    <source>
        <dbReference type="ARBA" id="ARBA00050038"/>
    </source>
</evidence>
<evidence type="ECO:0000256" key="10">
    <source>
        <dbReference type="RuleBase" id="RU004320"/>
    </source>
</evidence>
<feature type="binding site" evidence="8">
    <location>
        <position position="64"/>
    </location>
    <ligand>
        <name>tRNA</name>
        <dbReference type="ChEBI" id="CHEBI:17843"/>
    </ligand>
</feature>
<dbReference type="GO" id="GO:0005737">
    <property type="term" value="C:cytoplasm"/>
    <property type="evidence" value="ECO:0007669"/>
    <property type="project" value="UniProtKB-SubCell"/>
</dbReference>
<dbReference type="GO" id="GO:0072344">
    <property type="term" value="P:rescue of stalled ribosome"/>
    <property type="evidence" value="ECO:0007669"/>
    <property type="project" value="UniProtKB-UniRule"/>
</dbReference>
<evidence type="ECO:0000313" key="12">
    <source>
        <dbReference type="Proteomes" id="UP001144256"/>
    </source>
</evidence>
<dbReference type="PROSITE" id="PS01196">
    <property type="entry name" value="PEPT_TRNA_HYDROL_2"/>
    <property type="match status" value="1"/>
</dbReference>
<comment type="catalytic activity">
    <reaction evidence="6 8 9">
        <text>an N-acyl-L-alpha-aminoacyl-tRNA + H2O = an N-acyl-L-amino acid + a tRNA + H(+)</text>
        <dbReference type="Rhea" id="RHEA:54448"/>
        <dbReference type="Rhea" id="RHEA-COMP:10123"/>
        <dbReference type="Rhea" id="RHEA-COMP:13883"/>
        <dbReference type="ChEBI" id="CHEBI:15377"/>
        <dbReference type="ChEBI" id="CHEBI:15378"/>
        <dbReference type="ChEBI" id="CHEBI:59874"/>
        <dbReference type="ChEBI" id="CHEBI:78442"/>
        <dbReference type="ChEBI" id="CHEBI:138191"/>
        <dbReference type="EC" id="3.1.1.29"/>
    </reaction>
</comment>
<dbReference type="GO" id="GO:0006515">
    <property type="term" value="P:protein quality control for misfolded or incompletely synthesized proteins"/>
    <property type="evidence" value="ECO:0007669"/>
    <property type="project" value="UniProtKB-UniRule"/>
</dbReference>
<evidence type="ECO:0000256" key="8">
    <source>
        <dbReference type="HAMAP-Rule" id="MF_00083"/>
    </source>
</evidence>
<dbReference type="InterPro" id="IPR001328">
    <property type="entry name" value="Pept_tRNA_hydro"/>
</dbReference>
<reference evidence="11" key="1">
    <citation type="submission" date="2022-06" db="EMBL/GenBank/DDBJ databases">
        <title>Vallitalea longa sp. nov., an anaerobic bacterium isolated from marine sediment.</title>
        <authorList>
            <person name="Hirano S."/>
            <person name="Terahara T."/>
            <person name="Mori K."/>
            <person name="Hamada M."/>
            <person name="Matsumoto R."/>
            <person name="Kobayashi T."/>
        </authorList>
    </citation>
    <scope>NUCLEOTIDE SEQUENCE</scope>
    <source>
        <strain evidence="11">SH18-1</strain>
    </source>
</reference>
<dbReference type="NCBIfam" id="TIGR00447">
    <property type="entry name" value="pth"/>
    <property type="match status" value="1"/>
</dbReference>
<dbReference type="SUPFAM" id="SSF53178">
    <property type="entry name" value="Peptidyl-tRNA hydrolase-like"/>
    <property type="match status" value="1"/>
</dbReference>
<dbReference type="InterPro" id="IPR036416">
    <property type="entry name" value="Pept_tRNA_hydro_sf"/>
</dbReference>